<dbReference type="RefSeq" id="WP_188954692.1">
    <property type="nucleotide sequence ID" value="NZ_BMIB01000003.1"/>
</dbReference>
<accession>A0A917MZ54</accession>
<dbReference type="Proteomes" id="UP000627292">
    <property type="component" value="Unassembled WGS sequence"/>
</dbReference>
<reference evidence="1" key="1">
    <citation type="journal article" date="2014" name="Int. J. Syst. Evol. Microbiol.">
        <title>Complete genome sequence of Corynebacterium casei LMG S-19264T (=DSM 44701T), isolated from a smear-ripened cheese.</title>
        <authorList>
            <consortium name="US DOE Joint Genome Institute (JGI-PGF)"/>
            <person name="Walter F."/>
            <person name="Albersmeier A."/>
            <person name="Kalinowski J."/>
            <person name="Ruckert C."/>
        </authorList>
    </citation>
    <scope>NUCLEOTIDE SEQUENCE</scope>
    <source>
        <strain evidence="1">CGMCC 1.15290</strain>
    </source>
</reference>
<gene>
    <name evidence="1" type="ORF">GCM10011379_35480</name>
</gene>
<dbReference type="AlphaFoldDB" id="A0A917MZ54"/>
<sequence length="142" mass="16096">MGNTFESILTDLQLFVEETQPSIPRVLTSGKNMANWSDGRLKAISQLVINAVIIPRSEFEMRLERIQHHIEGDLNRESVVKTLSYYFEDQSAMEEVIKQLTTYYKVQLNAADVIKDMSGYGGSGQETIGFLLITIVETHILQ</sequence>
<evidence type="ECO:0000313" key="2">
    <source>
        <dbReference type="Proteomes" id="UP000627292"/>
    </source>
</evidence>
<comment type="caution">
    <text evidence="1">The sequence shown here is derived from an EMBL/GenBank/DDBJ whole genome shotgun (WGS) entry which is preliminary data.</text>
</comment>
<name>A0A917MZ54_9BACT</name>
<dbReference type="EMBL" id="BMIB01000003">
    <property type="protein sequence ID" value="GGH73693.1"/>
    <property type="molecule type" value="Genomic_DNA"/>
</dbReference>
<reference evidence="1" key="2">
    <citation type="submission" date="2020-09" db="EMBL/GenBank/DDBJ databases">
        <authorList>
            <person name="Sun Q."/>
            <person name="Zhou Y."/>
        </authorList>
    </citation>
    <scope>NUCLEOTIDE SEQUENCE</scope>
    <source>
        <strain evidence="1">CGMCC 1.15290</strain>
    </source>
</reference>
<proteinExistence type="predicted"/>
<protein>
    <submittedName>
        <fullName evidence="1">Uncharacterized protein</fullName>
    </submittedName>
</protein>
<evidence type="ECO:0000313" key="1">
    <source>
        <dbReference type="EMBL" id="GGH73693.1"/>
    </source>
</evidence>
<keyword evidence="2" id="KW-1185">Reference proteome</keyword>
<organism evidence="1 2">
    <name type="scientific">Filimonas zeae</name>
    <dbReference type="NCBI Taxonomy" id="1737353"/>
    <lineage>
        <taxon>Bacteria</taxon>
        <taxon>Pseudomonadati</taxon>
        <taxon>Bacteroidota</taxon>
        <taxon>Chitinophagia</taxon>
        <taxon>Chitinophagales</taxon>
        <taxon>Chitinophagaceae</taxon>
        <taxon>Filimonas</taxon>
    </lineage>
</organism>